<organism evidence="2">
    <name type="scientific">Arundo donax</name>
    <name type="common">Giant reed</name>
    <name type="synonym">Donax arundinaceus</name>
    <dbReference type="NCBI Taxonomy" id="35708"/>
    <lineage>
        <taxon>Eukaryota</taxon>
        <taxon>Viridiplantae</taxon>
        <taxon>Streptophyta</taxon>
        <taxon>Embryophyta</taxon>
        <taxon>Tracheophyta</taxon>
        <taxon>Spermatophyta</taxon>
        <taxon>Magnoliopsida</taxon>
        <taxon>Liliopsida</taxon>
        <taxon>Poales</taxon>
        <taxon>Poaceae</taxon>
        <taxon>PACMAD clade</taxon>
        <taxon>Arundinoideae</taxon>
        <taxon>Arundineae</taxon>
        <taxon>Arundo</taxon>
    </lineage>
</organism>
<accession>A0A0A9DDZ0</accession>
<reference evidence="2" key="1">
    <citation type="submission" date="2014-09" db="EMBL/GenBank/DDBJ databases">
        <authorList>
            <person name="Magalhaes I.L.F."/>
            <person name="Oliveira U."/>
            <person name="Santos F.R."/>
            <person name="Vidigal T.H.D.A."/>
            <person name="Brescovit A.D."/>
            <person name="Santos A.J."/>
        </authorList>
    </citation>
    <scope>NUCLEOTIDE SEQUENCE</scope>
    <source>
        <tissue evidence="2">Shoot tissue taken approximately 20 cm above the soil surface</tissue>
    </source>
</reference>
<reference evidence="2" key="2">
    <citation type="journal article" date="2015" name="Data Brief">
        <title>Shoot transcriptome of the giant reed, Arundo donax.</title>
        <authorList>
            <person name="Barrero R.A."/>
            <person name="Guerrero F.D."/>
            <person name="Moolhuijzen P."/>
            <person name="Goolsby J.A."/>
            <person name="Tidwell J."/>
            <person name="Bellgard S.E."/>
            <person name="Bellgard M.I."/>
        </authorList>
    </citation>
    <scope>NUCLEOTIDE SEQUENCE</scope>
    <source>
        <tissue evidence="2">Shoot tissue taken approximately 20 cm above the soil surface</tissue>
    </source>
</reference>
<feature type="transmembrane region" description="Helical" evidence="1">
    <location>
        <begin position="6"/>
        <end position="26"/>
    </location>
</feature>
<protein>
    <submittedName>
        <fullName evidence="2">Uncharacterized protein</fullName>
    </submittedName>
</protein>
<proteinExistence type="predicted"/>
<dbReference type="EMBL" id="GBRH01211869">
    <property type="protein sequence ID" value="JAD86026.1"/>
    <property type="molecule type" value="Transcribed_RNA"/>
</dbReference>
<keyword evidence="1" id="KW-1133">Transmembrane helix</keyword>
<dbReference type="AlphaFoldDB" id="A0A0A9DDZ0"/>
<evidence type="ECO:0000313" key="2">
    <source>
        <dbReference type="EMBL" id="JAD86026.1"/>
    </source>
</evidence>
<name>A0A0A9DDZ0_ARUDO</name>
<keyword evidence="1" id="KW-0812">Transmembrane</keyword>
<evidence type="ECO:0000256" key="1">
    <source>
        <dbReference type="SAM" id="Phobius"/>
    </source>
</evidence>
<keyword evidence="1" id="KW-0472">Membrane</keyword>
<sequence>MDIHILILEALLHLLLIVELLSIRFVTPAVTDLSRLLHLLQGQNSLLYAKLALQIWKCYSK</sequence>